<feature type="region of interest" description="Disordered" evidence="1">
    <location>
        <begin position="64"/>
        <end position="101"/>
    </location>
</feature>
<feature type="compositionally biased region" description="Polar residues" evidence="1">
    <location>
        <begin position="64"/>
        <end position="73"/>
    </location>
</feature>
<keyword evidence="3" id="KW-1185">Reference proteome</keyword>
<reference evidence="2" key="1">
    <citation type="submission" date="2014-09" db="EMBL/GenBank/DDBJ databases">
        <title>Genome sequence of the luminous mushroom Mycena chlorophos for searching fungal bioluminescence genes.</title>
        <authorList>
            <person name="Tanaka Y."/>
            <person name="Kasuga D."/>
            <person name="Oba Y."/>
            <person name="Hase S."/>
            <person name="Sato K."/>
            <person name="Oba Y."/>
            <person name="Sakakibara Y."/>
        </authorList>
    </citation>
    <scope>NUCLEOTIDE SEQUENCE</scope>
</reference>
<evidence type="ECO:0000313" key="3">
    <source>
        <dbReference type="Proteomes" id="UP000815677"/>
    </source>
</evidence>
<gene>
    <name evidence="2" type="ORF">MCHLO_07100</name>
</gene>
<dbReference type="EMBL" id="DF845871">
    <property type="protein sequence ID" value="GAT49812.1"/>
    <property type="molecule type" value="Genomic_DNA"/>
</dbReference>
<accession>A0ABQ0LFJ6</accession>
<dbReference type="Proteomes" id="UP000815677">
    <property type="component" value="Unassembled WGS sequence"/>
</dbReference>
<sequence length="101" mass="11714">MRFESGPYAGAFLPVNKTNYSLSRRIRMWPTSKGFGLSTSTNIMFREGWSRLLRQSMALRFRTKTTQNASPMSRNHEPVLQRYSGDGPPHSSTWSKNRKRM</sequence>
<proteinExistence type="predicted"/>
<protein>
    <submittedName>
        <fullName evidence="2">Uncharacterized protein</fullName>
    </submittedName>
</protein>
<organism evidence="2 3">
    <name type="scientific">Mycena chlorophos</name>
    <name type="common">Agaric fungus</name>
    <name type="synonym">Agaricus chlorophos</name>
    <dbReference type="NCBI Taxonomy" id="658473"/>
    <lineage>
        <taxon>Eukaryota</taxon>
        <taxon>Fungi</taxon>
        <taxon>Dikarya</taxon>
        <taxon>Basidiomycota</taxon>
        <taxon>Agaricomycotina</taxon>
        <taxon>Agaricomycetes</taxon>
        <taxon>Agaricomycetidae</taxon>
        <taxon>Agaricales</taxon>
        <taxon>Marasmiineae</taxon>
        <taxon>Mycenaceae</taxon>
        <taxon>Mycena</taxon>
    </lineage>
</organism>
<name>A0ABQ0LFJ6_MYCCL</name>
<evidence type="ECO:0000313" key="2">
    <source>
        <dbReference type="EMBL" id="GAT49812.1"/>
    </source>
</evidence>
<evidence type="ECO:0000256" key="1">
    <source>
        <dbReference type="SAM" id="MobiDB-lite"/>
    </source>
</evidence>